<evidence type="ECO:0000259" key="8">
    <source>
        <dbReference type="PROSITE" id="PS50850"/>
    </source>
</evidence>
<keyword evidence="2" id="KW-0813">Transport</keyword>
<dbReference type="PANTHER" id="PTHR43124">
    <property type="entry name" value="PURINE EFFLUX PUMP PBUE"/>
    <property type="match status" value="1"/>
</dbReference>
<keyword evidence="3" id="KW-1003">Cell membrane</keyword>
<accession>A0A4P9CBJ2</accession>
<dbReference type="CDD" id="cd06174">
    <property type="entry name" value="MFS"/>
    <property type="match status" value="1"/>
</dbReference>
<evidence type="ECO:0000256" key="4">
    <source>
        <dbReference type="ARBA" id="ARBA00022692"/>
    </source>
</evidence>
<feature type="transmembrane region" description="Helical" evidence="7">
    <location>
        <begin position="389"/>
        <end position="408"/>
    </location>
</feature>
<organism evidence="9 10">
    <name type="scientific">Eubacterium maltosivorans</name>
    <dbReference type="NCBI Taxonomy" id="2041044"/>
    <lineage>
        <taxon>Bacteria</taxon>
        <taxon>Bacillati</taxon>
        <taxon>Bacillota</taxon>
        <taxon>Clostridia</taxon>
        <taxon>Eubacteriales</taxon>
        <taxon>Eubacteriaceae</taxon>
        <taxon>Eubacterium</taxon>
    </lineage>
</organism>
<feature type="transmembrane region" description="Helical" evidence="7">
    <location>
        <begin position="256"/>
        <end position="282"/>
    </location>
</feature>
<dbReference type="GO" id="GO:0022857">
    <property type="term" value="F:transmembrane transporter activity"/>
    <property type="evidence" value="ECO:0007669"/>
    <property type="project" value="InterPro"/>
</dbReference>
<feature type="transmembrane region" description="Helical" evidence="7">
    <location>
        <begin position="105"/>
        <end position="125"/>
    </location>
</feature>
<feature type="transmembrane region" description="Helical" evidence="7">
    <location>
        <begin position="224"/>
        <end position="244"/>
    </location>
</feature>
<evidence type="ECO:0000256" key="5">
    <source>
        <dbReference type="ARBA" id="ARBA00022989"/>
    </source>
</evidence>
<keyword evidence="4 7" id="KW-0812">Transmembrane</keyword>
<name>A0A4P9CBJ2_EUBML</name>
<feature type="transmembrane region" description="Helical" evidence="7">
    <location>
        <begin position="315"/>
        <end position="336"/>
    </location>
</feature>
<comment type="subcellular location">
    <subcellularLocation>
        <location evidence="1">Cell membrane</location>
        <topology evidence="1">Multi-pass membrane protein</topology>
    </subcellularLocation>
</comment>
<feature type="transmembrane region" description="Helical" evidence="7">
    <location>
        <begin position="12"/>
        <end position="31"/>
    </location>
</feature>
<dbReference type="GO" id="GO:0005886">
    <property type="term" value="C:plasma membrane"/>
    <property type="evidence" value="ECO:0007669"/>
    <property type="project" value="UniProtKB-SubCell"/>
</dbReference>
<dbReference type="InterPro" id="IPR011701">
    <property type="entry name" value="MFS"/>
</dbReference>
<sequence>MDSTAKDSKVKKYVALFALILAGSTIYELPYLSYNYYDVILEAMNISNSQLGLLMSIFGFISMIGYFPGGYLADRLSARKLIAFSLVGTGALGILLSTYPSYPVLIFIYVMYGVLSSLTFWAAMLKATRQLGDSSEQGRLFGMRESGTGIMPVLYGMVILFIFNTTGANYLALRWVIIGYAVLAIIGGVFAWFGLSDNKPTDNPEEKTGASVKDLVKVVKMPKLWLLSIVVFSVCSIYASYSYLTPYLTEFFGLSASTAAFLGILRIYGMAIVGGLISGFIADKIGSNIKVIFFTSIIPVICYAAYMIIPNNPQYLGVFIAFMLATGLSMFMLRGIYFAAIDELKIPLSYSGTAMGFVSLVGFIPEAYIYSLIGNWMDKYPGIGGYQHIFVYMIVVTAIGLVAAGVLFRQIRKSKEQTAEVE</sequence>
<feature type="transmembrane region" description="Helical" evidence="7">
    <location>
        <begin position="289"/>
        <end position="309"/>
    </location>
</feature>
<protein>
    <submittedName>
        <fullName evidence="9">MFS transporter</fullName>
    </submittedName>
</protein>
<feature type="domain" description="Major facilitator superfamily (MFS) profile" evidence="8">
    <location>
        <begin position="11"/>
        <end position="412"/>
    </location>
</feature>
<keyword evidence="5 7" id="KW-1133">Transmembrane helix</keyword>
<keyword evidence="10" id="KW-1185">Reference proteome</keyword>
<dbReference type="KEGG" id="emt:CPZ25_013020"/>
<proteinExistence type="predicted"/>
<evidence type="ECO:0000313" key="10">
    <source>
        <dbReference type="Proteomes" id="UP000218387"/>
    </source>
</evidence>
<feature type="transmembrane region" description="Helical" evidence="7">
    <location>
        <begin position="51"/>
        <end position="69"/>
    </location>
</feature>
<keyword evidence="6 7" id="KW-0472">Membrane</keyword>
<evidence type="ECO:0000256" key="1">
    <source>
        <dbReference type="ARBA" id="ARBA00004651"/>
    </source>
</evidence>
<dbReference type="RefSeq" id="WP_096918785.1">
    <property type="nucleotide sequence ID" value="NZ_CP029487.1"/>
</dbReference>
<gene>
    <name evidence="9" type="ORF">CPZ25_013020</name>
</gene>
<dbReference type="EMBL" id="CP029487">
    <property type="protein sequence ID" value="QCT72205.1"/>
    <property type="molecule type" value="Genomic_DNA"/>
</dbReference>
<feature type="transmembrane region" description="Helical" evidence="7">
    <location>
        <begin position="146"/>
        <end position="163"/>
    </location>
</feature>
<reference evidence="9 10" key="1">
    <citation type="submission" date="2018-05" db="EMBL/GenBank/DDBJ databases">
        <title>Genome comparison of Eubacterium sp.</title>
        <authorList>
            <person name="Feng Y."/>
            <person name="Sanchez-Andrea I."/>
            <person name="Stams A.J.M."/>
            <person name="De Vos W.M."/>
        </authorList>
    </citation>
    <scope>NUCLEOTIDE SEQUENCE [LARGE SCALE GENOMIC DNA]</scope>
    <source>
        <strain evidence="9 10">YI</strain>
    </source>
</reference>
<dbReference type="Gene3D" id="1.20.1250.20">
    <property type="entry name" value="MFS general substrate transporter like domains"/>
    <property type="match status" value="2"/>
</dbReference>
<feature type="transmembrane region" description="Helical" evidence="7">
    <location>
        <begin position="81"/>
        <end position="99"/>
    </location>
</feature>
<evidence type="ECO:0000256" key="3">
    <source>
        <dbReference type="ARBA" id="ARBA00022475"/>
    </source>
</evidence>
<dbReference type="InterPro" id="IPR036259">
    <property type="entry name" value="MFS_trans_sf"/>
</dbReference>
<dbReference type="AlphaFoldDB" id="A0A4P9CBJ2"/>
<feature type="transmembrane region" description="Helical" evidence="7">
    <location>
        <begin position="175"/>
        <end position="195"/>
    </location>
</feature>
<evidence type="ECO:0000256" key="6">
    <source>
        <dbReference type="ARBA" id="ARBA00023136"/>
    </source>
</evidence>
<feature type="transmembrane region" description="Helical" evidence="7">
    <location>
        <begin position="348"/>
        <end position="369"/>
    </location>
</feature>
<dbReference type="PANTHER" id="PTHR43124:SF3">
    <property type="entry name" value="CHLORAMPHENICOL EFFLUX PUMP RV0191"/>
    <property type="match status" value="1"/>
</dbReference>
<dbReference type="SUPFAM" id="SSF103473">
    <property type="entry name" value="MFS general substrate transporter"/>
    <property type="match status" value="1"/>
</dbReference>
<dbReference type="PROSITE" id="PS50850">
    <property type="entry name" value="MFS"/>
    <property type="match status" value="1"/>
</dbReference>
<dbReference type="InterPro" id="IPR050189">
    <property type="entry name" value="MFS_Efflux_Transporters"/>
</dbReference>
<evidence type="ECO:0000256" key="7">
    <source>
        <dbReference type="SAM" id="Phobius"/>
    </source>
</evidence>
<evidence type="ECO:0000256" key="2">
    <source>
        <dbReference type="ARBA" id="ARBA00022448"/>
    </source>
</evidence>
<dbReference type="Pfam" id="PF07690">
    <property type="entry name" value="MFS_1"/>
    <property type="match status" value="1"/>
</dbReference>
<dbReference type="InterPro" id="IPR020846">
    <property type="entry name" value="MFS_dom"/>
</dbReference>
<dbReference type="Proteomes" id="UP000218387">
    <property type="component" value="Chromosome"/>
</dbReference>
<evidence type="ECO:0000313" key="9">
    <source>
        <dbReference type="EMBL" id="QCT72205.1"/>
    </source>
</evidence>